<comment type="subcellular location">
    <subcellularLocation>
        <location evidence="1">Bacterial flagellum</location>
    </subcellularLocation>
</comment>
<evidence type="ECO:0000259" key="9">
    <source>
        <dbReference type="Pfam" id="PF07195"/>
    </source>
</evidence>
<dbReference type="GO" id="GO:0009421">
    <property type="term" value="C:bacterial-type flagellum filament cap"/>
    <property type="evidence" value="ECO:0007669"/>
    <property type="project" value="InterPro"/>
</dbReference>
<evidence type="ECO:0000313" key="10">
    <source>
        <dbReference type="EMBL" id="OIQ86811.1"/>
    </source>
</evidence>
<feature type="domain" description="Flagellar hook-associated protein 2 N-terminal" evidence="8">
    <location>
        <begin position="41"/>
        <end position="129"/>
    </location>
</feature>
<dbReference type="Pfam" id="PF07196">
    <property type="entry name" value="Flagellin_IN"/>
    <property type="match status" value="1"/>
</dbReference>
<keyword evidence="4" id="KW-0175">Coiled coil</keyword>
<reference evidence="10" key="1">
    <citation type="submission" date="2016-10" db="EMBL/GenBank/DDBJ databases">
        <title>Sequence of Gallionella enrichment culture.</title>
        <authorList>
            <person name="Poehlein A."/>
            <person name="Muehling M."/>
            <person name="Daniel R."/>
        </authorList>
    </citation>
    <scope>NUCLEOTIDE SEQUENCE</scope>
</reference>
<comment type="similarity">
    <text evidence="2">Belongs to the FliD family.</text>
</comment>
<dbReference type="Pfam" id="PF02465">
    <property type="entry name" value="FliD_N"/>
    <property type="match status" value="1"/>
</dbReference>
<dbReference type="GO" id="GO:0007155">
    <property type="term" value="P:cell adhesion"/>
    <property type="evidence" value="ECO:0007669"/>
    <property type="project" value="InterPro"/>
</dbReference>
<feature type="domain" description="Flagellar hook-associated protein 2 C-terminal" evidence="9">
    <location>
        <begin position="345"/>
        <end position="643"/>
    </location>
</feature>
<gene>
    <name evidence="10" type="primary">fliD_5</name>
    <name evidence="10" type="ORF">GALL_313190</name>
</gene>
<evidence type="ECO:0000256" key="5">
    <source>
        <dbReference type="ARBA" id="ARBA00023143"/>
    </source>
</evidence>
<evidence type="ECO:0000256" key="7">
    <source>
        <dbReference type="ARBA" id="ARBA00033192"/>
    </source>
</evidence>
<protein>
    <recommendedName>
        <fullName evidence="7">Filament cap protein</fullName>
    </recommendedName>
    <alternativeName>
        <fullName evidence="6">Flagellar cap protein</fullName>
    </alternativeName>
</protein>
<dbReference type="AlphaFoldDB" id="A0A1J5RAV9"/>
<evidence type="ECO:0000256" key="6">
    <source>
        <dbReference type="ARBA" id="ARBA00033074"/>
    </source>
</evidence>
<keyword evidence="10" id="KW-0966">Cell projection</keyword>
<dbReference type="InterPro" id="IPR003481">
    <property type="entry name" value="FliD_N"/>
</dbReference>
<dbReference type="GO" id="GO:0071973">
    <property type="term" value="P:bacterial-type flagellum-dependent cell motility"/>
    <property type="evidence" value="ECO:0007669"/>
    <property type="project" value="TreeGrafter"/>
</dbReference>
<evidence type="ECO:0000256" key="1">
    <source>
        <dbReference type="ARBA" id="ARBA00004365"/>
    </source>
</evidence>
<dbReference type="PANTHER" id="PTHR30288">
    <property type="entry name" value="FLAGELLAR CAP/ASSEMBLY PROTEIN FLID"/>
    <property type="match status" value="1"/>
</dbReference>
<name>A0A1J5RAV9_9ZZZZ</name>
<proteinExistence type="inferred from homology"/>
<accession>A0A1J5RAV9</accession>
<dbReference type="PANTHER" id="PTHR30288:SF0">
    <property type="entry name" value="FLAGELLAR HOOK-ASSOCIATED PROTEIN 2"/>
    <property type="match status" value="1"/>
</dbReference>
<keyword evidence="10" id="KW-0282">Flagellum</keyword>
<comment type="subunit">
    <text evidence="3">Homopentamer.</text>
</comment>
<keyword evidence="10" id="KW-0969">Cilium</keyword>
<dbReference type="EMBL" id="MLJW01000457">
    <property type="protein sequence ID" value="OIQ86811.1"/>
    <property type="molecule type" value="Genomic_DNA"/>
</dbReference>
<keyword evidence="5" id="KW-0975">Bacterial flagellum</keyword>
<dbReference type="InterPro" id="IPR040026">
    <property type="entry name" value="FliD"/>
</dbReference>
<dbReference type="GO" id="GO:0009424">
    <property type="term" value="C:bacterial-type flagellum hook"/>
    <property type="evidence" value="ECO:0007669"/>
    <property type="project" value="InterPro"/>
</dbReference>
<evidence type="ECO:0000259" key="8">
    <source>
        <dbReference type="Pfam" id="PF02465"/>
    </source>
</evidence>
<comment type="caution">
    <text evidence="10">The sequence shown here is derived from an EMBL/GenBank/DDBJ whole genome shotgun (WGS) entry which is preliminary data.</text>
</comment>
<dbReference type="InterPro" id="IPR010810">
    <property type="entry name" value="Flagellin_hook_IN_motif"/>
</dbReference>
<dbReference type="Pfam" id="PF07195">
    <property type="entry name" value="FliD_C"/>
    <property type="match status" value="1"/>
</dbReference>
<organism evidence="10">
    <name type="scientific">mine drainage metagenome</name>
    <dbReference type="NCBI Taxonomy" id="410659"/>
    <lineage>
        <taxon>unclassified sequences</taxon>
        <taxon>metagenomes</taxon>
        <taxon>ecological metagenomes</taxon>
    </lineage>
</organism>
<sequence>MSTVSSVSTGSAIDVSGLTKGSYTVSLAEAVTTKVQPYLDRADAVKTEINTNSTSILAYGSMQSLLLSLQSAVGNLATEALSGSNSFNSRTASLASSGSTAASSIMSVSVASGTSTGSHVVTVDQLATAEVDTSATQTVSSTTALGYTGSFVLGESGMTAQTITVTSTMSVTDIVAAINGYSNYTGVSASVVSVDSSHSVMILSGVDTDQAISMSDVSGNVLSSMGVVGSTVSGTVAPASTTTALGLSGSFTIAGGTSGTTATAFSVSVASTATLSQIVGAINSAATAAGVTNVFATINSSGELSITTTSGNQLVLTDGTGDTVLSGLGVATSGSTSAVNQIYSAKPAILSVDGVSGIQRSTNLVTDVVSGLTMNLTAADSSSPITLTIKPDTATVATAISSFVTAYNTWENFVAANEATTSSGTAASSAVLFGNQTLRDASLSVDSTLTGLIRDNSLAGLGISLNGNNMLTINSTTLSTQLSSNFSGALDVFGAVVTTSSSTLQPYGSNYSTYSGTIDMKITTDSSGNVTGVYVPSTSSTTSTDFTVSGNVISGASGSVYSGMSFQYSGSGGTVTITSTQGVAAQLYQVTNNYGNSVTGSVQSLISSLQSENLTLSTQYNTDMDFANNYASYLLSWYSTIETQINTYGQTSAVMSELLTAQYGSTS</sequence>
<dbReference type="InterPro" id="IPR010809">
    <property type="entry name" value="FliD_C"/>
</dbReference>
<evidence type="ECO:0000256" key="2">
    <source>
        <dbReference type="ARBA" id="ARBA00009764"/>
    </source>
</evidence>
<evidence type="ECO:0000256" key="3">
    <source>
        <dbReference type="ARBA" id="ARBA00011255"/>
    </source>
</evidence>
<evidence type="ECO:0000256" key="4">
    <source>
        <dbReference type="ARBA" id="ARBA00023054"/>
    </source>
</evidence>